<name>A0A2K3UYF5_9DEIO</name>
<accession>A0A2K3UYF5</accession>
<dbReference type="EMBL" id="PPPD01000001">
    <property type="protein sequence ID" value="PNY81561.1"/>
    <property type="molecule type" value="Genomic_DNA"/>
</dbReference>
<protein>
    <submittedName>
        <fullName evidence="1">Uncharacterized protein</fullName>
    </submittedName>
</protein>
<keyword evidence="2" id="KW-1185">Reference proteome</keyword>
<comment type="caution">
    <text evidence="1">The sequence shown here is derived from an EMBL/GenBank/DDBJ whole genome shotgun (WGS) entry which is preliminary data.</text>
</comment>
<organism evidence="1 2">
    <name type="scientific">Deinococcus koreensis</name>
    <dbReference type="NCBI Taxonomy" id="2054903"/>
    <lineage>
        <taxon>Bacteria</taxon>
        <taxon>Thermotogati</taxon>
        <taxon>Deinococcota</taxon>
        <taxon>Deinococci</taxon>
        <taxon>Deinococcales</taxon>
        <taxon>Deinococcaceae</taxon>
        <taxon>Deinococcus</taxon>
    </lineage>
</organism>
<dbReference type="AlphaFoldDB" id="A0A2K3UYF5"/>
<proteinExistence type="predicted"/>
<evidence type="ECO:0000313" key="2">
    <source>
        <dbReference type="Proteomes" id="UP000236379"/>
    </source>
</evidence>
<gene>
    <name evidence="1" type="ORF">CVO96_09370</name>
</gene>
<reference evidence="1 2" key="1">
    <citation type="submission" date="2018-01" db="EMBL/GenBank/DDBJ databases">
        <title>Deinococcus koreensis sp. nov., a radiation-resistant bacterium isolated from river water.</title>
        <authorList>
            <person name="Choi A."/>
        </authorList>
    </citation>
    <scope>NUCLEOTIDE SEQUENCE [LARGE SCALE GENOMIC DNA]</scope>
    <source>
        <strain evidence="1 2">SJW1-2</strain>
    </source>
</reference>
<dbReference type="RefSeq" id="WP_103312004.1">
    <property type="nucleotide sequence ID" value="NZ_PPPD01000001.1"/>
</dbReference>
<evidence type="ECO:0000313" key="1">
    <source>
        <dbReference type="EMBL" id="PNY81561.1"/>
    </source>
</evidence>
<dbReference type="OrthoDB" id="1707920at2"/>
<sequence>MPTDARGELQDGRFDFHALKDGRVIVSWYGRPVTTLAGRDAERFLARLAELERAGLDDHAAQLVMARATGNFRRGNEGR</sequence>
<dbReference type="Proteomes" id="UP000236379">
    <property type="component" value="Unassembled WGS sequence"/>
</dbReference>